<reference evidence="2" key="1">
    <citation type="submission" date="2018-05" db="EMBL/GenBank/DDBJ databases">
        <authorList>
            <person name="Nie L."/>
        </authorList>
    </citation>
    <scope>NUCLEOTIDE SEQUENCE [LARGE SCALE GENOMIC DNA]</scope>
    <source>
        <strain evidence="2">NL</strain>
    </source>
</reference>
<keyword evidence="2" id="KW-1185">Reference proteome</keyword>
<accession>A0A328BSW5</accession>
<organism evidence="1 2">
    <name type="scientific">Hymenobacter edaphi</name>
    <dbReference type="NCBI Taxonomy" id="2211146"/>
    <lineage>
        <taxon>Bacteria</taxon>
        <taxon>Pseudomonadati</taxon>
        <taxon>Bacteroidota</taxon>
        <taxon>Cytophagia</taxon>
        <taxon>Cytophagales</taxon>
        <taxon>Hymenobacteraceae</taxon>
        <taxon>Hymenobacter</taxon>
    </lineage>
</organism>
<dbReference type="InterPro" id="IPR035986">
    <property type="entry name" value="PKD_dom_sf"/>
</dbReference>
<dbReference type="EMBL" id="QHKM01000001">
    <property type="protein sequence ID" value="RAK69651.1"/>
    <property type="molecule type" value="Genomic_DNA"/>
</dbReference>
<protein>
    <recommendedName>
        <fullName evidence="3">PKD domain-containing protein</fullName>
    </recommendedName>
</protein>
<dbReference type="SUPFAM" id="SSF49299">
    <property type="entry name" value="PKD domain"/>
    <property type="match status" value="1"/>
</dbReference>
<dbReference type="SUPFAM" id="SSF82171">
    <property type="entry name" value="DPP6 N-terminal domain-like"/>
    <property type="match status" value="1"/>
</dbReference>
<dbReference type="Pfam" id="PF13585">
    <property type="entry name" value="CHU_C"/>
    <property type="match status" value="1"/>
</dbReference>
<name>A0A328BSW5_9BACT</name>
<evidence type="ECO:0008006" key="3">
    <source>
        <dbReference type="Google" id="ProtNLM"/>
    </source>
</evidence>
<dbReference type="AlphaFoldDB" id="A0A328BSW5"/>
<proteinExistence type="predicted"/>
<dbReference type="Proteomes" id="UP000248553">
    <property type="component" value="Unassembled WGS sequence"/>
</dbReference>
<evidence type="ECO:0000313" key="1">
    <source>
        <dbReference type="EMBL" id="RAK69651.1"/>
    </source>
</evidence>
<comment type="caution">
    <text evidence="1">The sequence shown here is derived from an EMBL/GenBank/DDBJ whole genome shotgun (WGS) entry which is preliminary data.</text>
</comment>
<dbReference type="NCBIfam" id="TIGR04131">
    <property type="entry name" value="Bac_Flav_CTERM"/>
    <property type="match status" value="1"/>
</dbReference>
<sequence length="637" mass="68857">MLGLGLLAPARAQGVYARWDFGQRAGLYFGADSVRALTDSQLQSEEASATVCDEQGGLLFYGNGEQLWNRQHQPMSNGQALGGSHRAAQGCAIVAKPGQPGRYYVFTLDALENQPRNGLLLAEVDMAAAGGLGSVVSKRGRVLPDTLLQRFGTTGMAEEMALVRHANGRDYWLVTHLYYANVFVSVLLRAGVAPGSQYVVSAVGRTIGFSGVIPFAGGGSMAVTLDGRRLAYTYATAATELLNFDPATGRLSNPVRLEIPPTALRTDMNPYHYGAAFSPDGRFLYTSLVQPDSRAEIDQRPNVFVVQYFLQPVVTSVAQSGLVVYSTPQSQQRGLVSRFVRGLQRGPDGLIYAAVNNGRRLDVIRQPNQRGGLCEYTVDGRPLAGRVAQLNLPLLPNDVFYPSLRLASLPCPGLTRTLTVSGTALGVLGDTLLWQLGDGQVRQTTTASLTYTYAPGQYTATVQLLRHRRPQATATLAFTAEPALRVQLGPDTSLCATSEVLLLPGAQPAGTTYRWQDGSTAAALRVTAPGTYWLELRTPAGCTARDTVVVGGEPCRTLVPNVITPNGDRQNDAFVLKGMNAAEWRCRVFSRWGRLVYQAEAYANDWDGAAQPAGTYFYELINRRTGQRLKGTVEVVR</sequence>
<evidence type="ECO:0000313" key="2">
    <source>
        <dbReference type="Proteomes" id="UP000248553"/>
    </source>
</evidence>
<dbReference type="InterPro" id="IPR026341">
    <property type="entry name" value="T9SS_type_B"/>
</dbReference>
<gene>
    <name evidence="1" type="ORF">DLM85_01975</name>
</gene>
<dbReference type="CDD" id="cd00146">
    <property type="entry name" value="PKD"/>
    <property type="match status" value="1"/>
</dbReference>